<dbReference type="EMBL" id="JBJKFK010003384">
    <property type="protein sequence ID" value="KAL3309961.1"/>
    <property type="molecule type" value="Genomic_DNA"/>
</dbReference>
<evidence type="ECO:0000256" key="1">
    <source>
        <dbReference type="RuleBase" id="RU364109"/>
    </source>
</evidence>
<name>A0ABD2PR51_9PLAT</name>
<reference evidence="5 6" key="1">
    <citation type="submission" date="2024-11" db="EMBL/GenBank/DDBJ databases">
        <title>Adaptive evolution of stress response genes in parasites aligns with host niche diversity.</title>
        <authorList>
            <person name="Hahn C."/>
            <person name="Resl P."/>
        </authorList>
    </citation>
    <scope>NUCLEOTIDE SEQUENCE [LARGE SCALE GENOMIC DNA]</scope>
    <source>
        <strain evidence="5">EGGRZ-B1_66</strain>
        <tissue evidence="5">Body</tissue>
    </source>
</reference>
<accession>A0ABD2PR51</accession>
<keyword evidence="3" id="KW-1133">Transmembrane helix</keyword>
<evidence type="ECO:0000256" key="2">
    <source>
        <dbReference type="SAM" id="MobiDB-lite"/>
    </source>
</evidence>
<proteinExistence type="inferred from homology"/>
<dbReference type="Gene3D" id="1.25.10.10">
    <property type="entry name" value="Leucine-rich Repeat Variant"/>
    <property type="match status" value="3"/>
</dbReference>
<dbReference type="SMART" id="SM01346">
    <property type="entry name" value="DUF3385"/>
    <property type="match status" value="1"/>
</dbReference>
<dbReference type="InterPro" id="IPR016024">
    <property type="entry name" value="ARM-type_fold"/>
</dbReference>
<dbReference type="EC" id="2.7.11.1" evidence="1"/>
<dbReference type="InterPro" id="IPR024585">
    <property type="entry name" value="mTOR_dom"/>
</dbReference>
<protein>
    <recommendedName>
        <fullName evidence="1">Serine/threonine-protein kinase TOR</fullName>
        <ecNumber evidence="1">2.7.11.1</ecNumber>
    </recommendedName>
</protein>
<keyword evidence="6" id="KW-1185">Reference proteome</keyword>
<keyword evidence="1" id="KW-0808">Transferase</keyword>
<evidence type="ECO:0000313" key="6">
    <source>
        <dbReference type="Proteomes" id="UP001626550"/>
    </source>
</evidence>
<dbReference type="PANTHER" id="PTHR11139:SF9">
    <property type="entry name" value="SERINE_THREONINE-PROTEIN KINASE MTOR"/>
    <property type="match status" value="1"/>
</dbReference>
<dbReference type="AlphaFoldDB" id="A0ABD2PR51"/>
<keyword evidence="3" id="KW-0812">Transmembrane</keyword>
<feature type="region of interest" description="Disordered" evidence="2">
    <location>
        <begin position="871"/>
        <end position="890"/>
    </location>
</feature>
<comment type="caution">
    <text evidence="5">The sequence shown here is derived from an EMBL/GenBank/DDBJ whole genome shotgun (WGS) entry which is preliminary data.</text>
</comment>
<organism evidence="5 6">
    <name type="scientific">Cichlidogyrus casuarinus</name>
    <dbReference type="NCBI Taxonomy" id="1844966"/>
    <lineage>
        <taxon>Eukaryota</taxon>
        <taxon>Metazoa</taxon>
        <taxon>Spiralia</taxon>
        <taxon>Lophotrochozoa</taxon>
        <taxon>Platyhelminthes</taxon>
        <taxon>Monogenea</taxon>
        <taxon>Monopisthocotylea</taxon>
        <taxon>Dactylogyridea</taxon>
        <taxon>Ancyrocephalidae</taxon>
        <taxon>Cichlidogyrus</taxon>
    </lineage>
</organism>
<dbReference type="GO" id="GO:0004674">
    <property type="term" value="F:protein serine/threonine kinase activity"/>
    <property type="evidence" value="ECO:0007669"/>
    <property type="project" value="UniProtKB-KW"/>
</dbReference>
<evidence type="ECO:0000259" key="4">
    <source>
        <dbReference type="SMART" id="SM01346"/>
    </source>
</evidence>
<dbReference type="Pfam" id="PF11865">
    <property type="entry name" value="mTOR_dom"/>
    <property type="match status" value="1"/>
</dbReference>
<dbReference type="SUPFAM" id="SSF48371">
    <property type="entry name" value="ARM repeat"/>
    <property type="match status" value="1"/>
</dbReference>
<dbReference type="GO" id="GO:0005524">
    <property type="term" value="F:ATP binding"/>
    <property type="evidence" value="ECO:0007669"/>
    <property type="project" value="UniProtKB-KW"/>
</dbReference>
<keyword evidence="3" id="KW-0472">Membrane</keyword>
<sequence length="1092" mass="123207">DKIVRSEERVEEASLKPHETHTLIGFVPFERRSIFHLDASVRKAVFEVLDDKFDHHLAQSTSHLNHLYAALHDEDFEIQCLVLSTLGRLAEINPACVQPNLRKMLFQVISMLDCSGSASRKDEAALFLAHLISASPRFFIQYAQPLVYIIIPKIHSILPVTLRVHLMLSSVKVLSRLNELELNNNDERYKFKPSTMMNVAMISSHLSLQASCDAVKAIEKANFRLTHQQQQRANYSANEYRFKPHFLPLADPATNRSFLPDGTPVEKSNQQLSSLGRVNSDKVHFLKQAVALAKQAASSAFTQLFQRLASVDDRIDASLWPHLKQTIDERSDQSAFVNYLLEASNVSNLTRIDKQIAITGSCIGSNSDLKAGEMTQGLSSAALSEPWAESTSVVVSYFVILGHLANVAPKALLPYVNDLLPLLNFMLQDSTCFQKRFVSVIAILLNLAQIAVWTLGMLVTNLGFVVIPFKLEPSLLGILLGMLLKEESRMLRKEVIKLLGLIGAVDPFRLKIFTGQIDCVVECEQWELLVSLAQENEAEFCSISVLFTLVQLLGDPSIQGQQHRVVQTMIYVLLSLESRAPSFLKMFLPQYLSCLRKTKDLNLQELMLRHLASLLNLIKIYVKEYALEITELLASLWTLSFSGKVQSACIRLMSSLNVALVSEFYPCLEILLPNMVRTLEQEKDPEIVIQLLKTIPSFGYNLENFVPIVLTPIVRLVTVKSEMELLELVDSIDPKSAKNQNSQKKFVEFDLRLHAIVCLNQLSQKVDVSSMLGRIVHPICRLLNLLNSCCKFYREQAVSLVSKQQVSECVRLEQACLEALKEVGTQSDILFGTLHKQLYNSFDIFVPLIEPVKKKVAKTLQQKCIISKGGESPFLKESTPTPEGSHDPSELLEMPDYSRIKKYEFNGENLSRAWKMPELPSREDWTQWLRTLGATMLKESVNLTLRVVSHQLSGISPIVQKNLFNAAFLTCFSHLTEQQQDSLLRTLEKVLMETDQPVEVSQTILNLEEFLDHVDKYSQKKRRFQLPLSSTILVDRAKYNRSYAKALYYLERQIVSEGGAQSPSPALLEALLIINNKLNLKEASRGVLLQAT</sequence>
<feature type="transmembrane region" description="Helical" evidence="3">
    <location>
        <begin position="437"/>
        <end position="456"/>
    </location>
</feature>
<evidence type="ECO:0000256" key="3">
    <source>
        <dbReference type="SAM" id="Phobius"/>
    </source>
</evidence>
<feature type="non-terminal residue" evidence="5">
    <location>
        <position position="1092"/>
    </location>
</feature>
<keyword evidence="1" id="KW-0723">Serine/threonine-protein kinase</keyword>
<dbReference type="InterPro" id="IPR050517">
    <property type="entry name" value="DDR_Repair_Kinase"/>
</dbReference>
<comment type="catalytic activity">
    <reaction evidence="1">
        <text>L-threonyl-[protein] + ATP = O-phospho-L-threonyl-[protein] + ADP + H(+)</text>
        <dbReference type="Rhea" id="RHEA:46608"/>
        <dbReference type="Rhea" id="RHEA-COMP:11060"/>
        <dbReference type="Rhea" id="RHEA-COMP:11605"/>
        <dbReference type="ChEBI" id="CHEBI:15378"/>
        <dbReference type="ChEBI" id="CHEBI:30013"/>
        <dbReference type="ChEBI" id="CHEBI:30616"/>
        <dbReference type="ChEBI" id="CHEBI:61977"/>
        <dbReference type="ChEBI" id="CHEBI:456216"/>
        <dbReference type="EC" id="2.7.11.1"/>
    </reaction>
</comment>
<dbReference type="Proteomes" id="UP001626550">
    <property type="component" value="Unassembled WGS sequence"/>
</dbReference>
<comment type="similarity">
    <text evidence="1">Belongs to the PI3/PI4-kinase family.</text>
</comment>
<keyword evidence="1" id="KW-0547">Nucleotide-binding</keyword>
<gene>
    <name evidence="5" type="ORF">Ciccas_011484</name>
</gene>
<evidence type="ECO:0000313" key="5">
    <source>
        <dbReference type="EMBL" id="KAL3309961.1"/>
    </source>
</evidence>
<feature type="domain" description="Serine/threonine-protein kinase mTOR" evidence="4">
    <location>
        <begin position="465"/>
        <end position="619"/>
    </location>
</feature>
<dbReference type="PANTHER" id="PTHR11139">
    <property type="entry name" value="ATAXIA TELANGIECTASIA MUTATED ATM -RELATED"/>
    <property type="match status" value="1"/>
</dbReference>
<dbReference type="InterPro" id="IPR011989">
    <property type="entry name" value="ARM-like"/>
</dbReference>
<keyword evidence="1" id="KW-0067">ATP-binding</keyword>
<feature type="non-terminal residue" evidence="5">
    <location>
        <position position="1"/>
    </location>
</feature>
<keyword evidence="1" id="KW-0418">Kinase</keyword>